<protein>
    <submittedName>
        <fullName evidence="9">RagB/SusD family nutrient uptake outer membrane protein</fullName>
    </submittedName>
</protein>
<dbReference type="SUPFAM" id="SSF48452">
    <property type="entry name" value="TPR-like"/>
    <property type="match status" value="1"/>
</dbReference>
<keyword evidence="6" id="KW-0812">Transmembrane</keyword>
<feature type="transmembrane region" description="Helical" evidence="6">
    <location>
        <begin position="12"/>
        <end position="29"/>
    </location>
</feature>
<organism evidence="9 10">
    <name type="scientific">Paucihalobacter ruber</name>
    <dbReference type="NCBI Taxonomy" id="2567861"/>
    <lineage>
        <taxon>Bacteria</taxon>
        <taxon>Pseudomonadati</taxon>
        <taxon>Bacteroidota</taxon>
        <taxon>Flavobacteriia</taxon>
        <taxon>Flavobacteriales</taxon>
        <taxon>Flavobacteriaceae</taxon>
        <taxon>Paucihalobacter</taxon>
    </lineage>
</organism>
<comment type="similarity">
    <text evidence="2">Belongs to the SusD family.</text>
</comment>
<dbReference type="Gene3D" id="1.25.40.900">
    <property type="match status" value="1"/>
</dbReference>
<feature type="domain" description="SusD-like N-terminal" evidence="8">
    <location>
        <begin position="118"/>
        <end position="256"/>
    </location>
</feature>
<evidence type="ECO:0000256" key="3">
    <source>
        <dbReference type="ARBA" id="ARBA00022729"/>
    </source>
</evidence>
<evidence type="ECO:0000256" key="4">
    <source>
        <dbReference type="ARBA" id="ARBA00023136"/>
    </source>
</evidence>
<feature type="domain" description="RagB/SusD" evidence="7">
    <location>
        <begin position="373"/>
        <end position="499"/>
    </location>
</feature>
<dbReference type="PROSITE" id="PS51257">
    <property type="entry name" value="PROKAR_LIPOPROTEIN"/>
    <property type="match status" value="1"/>
</dbReference>
<dbReference type="InterPro" id="IPR012944">
    <property type="entry name" value="SusD_RagB_dom"/>
</dbReference>
<dbReference type="GO" id="GO:0009279">
    <property type="term" value="C:cell outer membrane"/>
    <property type="evidence" value="ECO:0007669"/>
    <property type="project" value="UniProtKB-SubCell"/>
</dbReference>
<dbReference type="InterPro" id="IPR011990">
    <property type="entry name" value="TPR-like_helical_dom_sf"/>
</dbReference>
<evidence type="ECO:0000259" key="8">
    <source>
        <dbReference type="Pfam" id="PF14322"/>
    </source>
</evidence>
<keyword evidence="6" id="KW-1133">Transmembrane helix</keyword>
<sequence length="499" mass="56324">MLSQGKFSRQIKIVFNHYTIIILLGLILFSCSDFLEQEPGNQTSITELLSTKEGVLAALNGTYTTLEASVREERFAVYADMQGGNIKFTPIPTGSNRGNIIIPFRIENVYSFQDQAISGDFSSFYQQSYSVINQANLILEFVDDLIDATNSEKNQIKAEALSIRAYAHFLLALVYAQNYSFTPNASHLGIVYNRTTLTESGVTFPSRETLDNTYTLIIDDIQRALSLYTNLSALDGPIQTYFNENNTKAILARVYLNKNDWQNAFETAIEVINTSGVNLTSQENYLSEWENSVVPMTEILLQLSVPRDSGGSAGGSLSQHFGFQTITAYGNYVATNDLLSLYESFDIRSQMFLEQSLATNINGELENVNYYFTRKFQDTPPYPAVRLSEMYLIASEAAYNLNRTDDALNYLNFIRVRANASLISSTTNLQNEILNERRRELAFEGHYFFDLGRNQRSITRNDGCLAIVCDLNYPSPKYVLPIPQENINLNSNLQQNESY</sequence>
<dbReference type="EMBL" id="VHIQ01000007">
    <property type="protein sequence ID" value="TPV32026.1"/>
    <property type="molecule type" value="Genomic_DNA"/>
</dbReference>
<dbReference type="Pfam" id="PF07980">
    <property type="entry name" value="SusD_RagB"/>
    <property type="match status" value="1"/>
</dbReference>
<evidence type="ECO:0000313" key="9">
    <source>
        <dbReference type="EMBL" id="TPV32026.1"/>
    </source>
</evidence>
<keyword evidence="3" id="KW-0732">Signal</keyword>
<evidence type="ECO:0000259" key="7">
    <source>
        <dbReference type="Pfam" id="PF07980"/>
    </source>
</evidence>
<gene>
    <name evidence="9" type="ORF">FJ651_13455</name>
</gene>
<proteinExistence type="inferred from homology"/>
<evidence type="ECO:0000256" key="2">
    <source>
        <dbReference type="ARBA" id="ARBA00006275"/>
    </source>
</evidence>
<comment type="caution">
    <text evidence="9">The sequence shown here is derived from an EMBL/GenBank/DDBJ whole genome shotgun (WGS) entry which is preliminary data.</text>
</comment>
<dbReference type="InterPro" id="IPR033985">
    <property type="entry name" value="SusD-like_N"/>
</dbReference>
<keyword evidence="10" id="KW-1185">Reference proteome</keyword>
<dbReference type="Pfam" id="PF14322">
    <property type="entry name" value="SusD-like_3"/>
    <property type="match status" value="1"/>
</dbReference>
<evidence type="ECO:0000256" key="1">
    <source>
        <dbReference type="ARBA" id="ARBA00004442"/>
    </source>
</evidence>
<evidence type="ECO:0000256" key="5">
    <source>
        <dbReference type="ARBA" id="ARBA00023237"/>
    </source>
</evidence>
<dbReference type="Proteomes" id="UP000317332">
    <property type="component" value="Unassembled WGS sequence"/>
</dbReference>
<evidence type="ECO:0000313" key="10">
    <source>
        <dbReference type="Proteomes" id="UP000317332"/>
    </source>
</evidence>
<dbReference type="AlphaFoldDB" id="A0A506PDW9"/>
<keyword evidence="5" id="KW-0998">Cell outer membrane</keyword>
<evidence type="ECO:0000256" key="6">
    <source>
        <dbReference type="SAM" id="Phobius"/>
    </source>
</evidence>
<keyword evidence="4 6" id="KW-0472">Membrane</keyword>
<dbReference type="Gene3D" id="1.25.40.390">
    <property type="match status" value="1"/>
</dbReference>
<dbReference type="OrthoDB" id="630434at2"/>
<accession>A0A506PDW9</accession>
<comment type="subcellular location">
    <subcellularLocation>
        <location evidence="1">Cell outer membrane</location>
    </subcellularLocation>
</comment>
<name>A0A506PDW9_9FLAO</name>
<reference evidence="9 10" key="1">
    <citation type="submission" date="2019-06" db="EMBL/GenBank/DDBJ databases">
        <title>Flavobacteriaceae Paucihalobacterium erythroidium CWB-1, complete genome.</title>
        <authorList>
            <person name="Wu S."/>
        </authorList>
    </citation>
    <scope>NUCLEOTIDE SEQUENCE [LARGE SCALE GENOMIC DNA]</scope>
    <source>
        <strain evidence="9 10">CWB-1</strain>
    </source>
</reference>
<dbReference type="Gene3D" id="2.20.20.130">
    <property type="match status" value="1"/>
</dbReference>